<reference evidence="1 2" key="1">
    <citation type="submission" date="2020-08" db="EMBL/GenBank/DDBJ databases">
        <title>Sequencing the genomes of 1000 actinobacteria strains.</title>
        <authorList>
            <person name="Klenk H.-P."/>
        </authorList>
    </citation>
    <scope>NUCLEOTIDE SEQUENCE [LARGE SCALE GENOMIC DNA]</scope>
    <source>
        <strain evidence="1 2">DSM 22826</strain>
    </source>
</reference>
<keyword evidence="2" id="KW-1185">Reference proteome</keyword>
<evidence type="ECO:0000313" key="2">
    <source>
        <dbReference type="Proteomes" id="UP000523000"/>
    </source>
</evidence>
<accession>A0A839QKY5</accession>
<name>A0A839QKY5_9MICC</name>
<evidence type="ECO:0000313" key="1">
    <source>
        <dbReference type="EMBL" id="MBB2993832.1"/>
    </source>
</evidence>
<comment type="caution">
    <text evidence="1">The sequence shown here is derived from an EMBL/GenBank/DDBJ whole genome shotgun (WGS) entry which is preliminary data.</text>
</comment>
<dbReference type="EMBL" id="JACHVS010000001">
    <property type="protein sequence ID" value="MBB2993832.1"/>
    <property type="molecule type" value="Genomic_DNA"/>
</dbReference>
<dbReference type="RefSeq" id="WP_183509173.1">
    <property type="nucleotide sequence ID" value="NZ_BAABGK010000092.1"/>
</dbReference>
<organism evidence="1 2">
    <name type="scientific">Paeniglutamicibacter cryotolerans</name>
    <dbReference type="NCBI Taxonomy" id="670079"/>
    <lineage>
        <taxon>Bacteria</taxon>
        <taxon>Bacillati</taxon>
        <taxon>Actinomycetota</taxon>
        <taxon>Actinomycetes</taxon>
        <taxon>Micrococcales</taxon>
        <taxon>Micrococcaceae</taxon>
        <taxon>Paeniglutamicibacter</taxon>
    </lineage>
</organism>
<sequence length="84" mass="8865">MSNPIRWMVSSIAMAAAVVLTLVATLGGFAYYLATNPAPAREILGPLPSDPVVSQLLPKDVGTQITDRIPAALPLPNALTRIRV</sequence>
<gene>
    <name evidence="1" type="ORF">E9229_000023</name>
</gene>
<dbReference type="Proteomes" id="UP000523000">
    <property type="component" value="Unassembled WGS sequence"/>
</dbReference>
<proteinExistence type="predicted"/>
<protein>
    <submittedName>
        <fullName evidence="1">Uncharacterized protein</fullName>
    </submittedName>
</protein>
<dbReference type="AlphaFoldDB" id="A0A839QKY5"/>